<organism evidence="1">
    <name type="scientific">Opuntia streptacantha</name>
    <name type="common">Prickly pear cactus</name>
    <name type="synonym">Opuntia cardona</name>
    <dbReference type="NCBI Taxonomy" id="393608"/>
    <lineage>
        <taxon>Eukaryota</taxon>
        <taxon>Viridiplantae</taxon>
        <taxon>Streptophyta</taxon>
        <taxon>Embryophyta</taxon>
        <taxon>Tracheophyta</taxon>
        <taxon>Spermatophyta</taxon>
        <taxon>Magnoliopsida</taxon>
        <taxon>eudicotyledons</taxon>
        <taxon>Gunneridae</taxon>
        <taxon>Pentapetalae</taxon>
        <taxon>Caryophyllales</taxon>
        <taxon>Cactineae</taxon>
        <taxon>Cactaceae</taxon>
        <taxon>Opuntioideae</taxon>
        <taxon>Opuntia</taxon>
    </lineage>
</organism>
<dbReference type="AlphaFoldDB" id="A0A7C9AK92"/>
<reference evidence="1" key="1">
    <citation type="journal article" date="2013" name="J. Plant Res.">
        <title>Effect of fungi and light on seed germination of three Opuntia species from semiarid lands of central Mexico.</title>
        <authorList>
            <person name="Delgado-Sanchez P."/>
            <person name="Jimenez-Bremont J.F."/>
            <person name="Guerrero-Gonzalez Mde L."/>
            <person name="Flores J."/>
        </authorList>
    </citation>
    <scope>NUCLEOTIDE SEQUENCE</scope>
    <source>
        <tissue evidence="1">Cladode</tissue>
    </source>
</reference>
<proteinExistence type="predicted"/>
<dbReference type="EMBL" id="GISG01241519">
    <property type="protein sequence ID" value="MBA4668830.1"/>
    <property type="molecule type" value="Transcribed_RNA"/>
</dbReference>
<evidence type="ECO:0000313" key="1">
    <source>
        <dbReference type="EMBL" id="MBA4668830.1"/>
    </source>
</evidence>
<name>A0A7C9AK92_OPUST</name>
<protein>
    <submittedName>
        <fullName evidence="1">Uncharacterized protein</fullName>
    </submittedName>
</protein>
<accession>A0A7C9AK92</accession>
<sequence length="112" mass="13389">MEELIQYRTIIYQIFRQIIQFQKKIDRTCKDIKEPQAHIGNSPNFHEHGQHQSQFEGGEIITSIIIFQPFIKASIPIRRRRNQTARKQRNHKLVNRTETLKYGEKFPGNKED</sequence>
<reference evidence="1" key="2">
    <citation type="submission" date="2020-07" db="EMBL/GenBank/DDBJ databases">
        <authorList>
            <person name="Vera ALvarez R."/>
            <person name="Arias-Moreno D.M."/>
            <person name="Jimenez-Jacinto V."/>
            <person name="Jimenez-Bremont J.F."/>
            <person name="Swaminathan K."/>
            <person name="Moose S.P."/>
            <person name="Guerrero-Gonzalez M.L."/>
            <person name="Marino-Ramirez L."/>
            <person name="Landsman D."/>
            <person name="Rodriguez-Kessler M."/>
            <person name="Delgado-Sanchez P."/>
        </authorList>
    </citation>
    <scope>NUCLEOTIDE SEQUENCE</scope>
    <source>
        <tissue evidence="1">Cladode</tissue>
    </source>
</reference>